<dbReference type="OMA" id="MYSAREN"/>
<dbReference type="GO" id="GO:0051879">
    <property type="term" value="F:Hsp90 protein binding"/>
    <property type="evidence" value="ECO:0007669"/>
    <property type="project" value="TreeGrafter"/>
</dbReference>
<dbReference type="Pfam" id="PF13424">
    <property type="entry name" value="TPR_12"/>
    <property type="match status" value="1"/>
</dbReference>
<feature type="repeat" description="TPR" evidence="7">
    <location>
        <begin position="359"/>
        <end position="392"/>
    </location>
</feature>
<protein>
    <recommendedName>
        <fullName evidence="5">Stress-induced-phosphoprotein 1</fullName>
    </recommendedName>
</protein>
<feature type="domain" description="STI1" evidence="9">
    <location>
        <begin position="140"/>
        <end position="179"/>
    </location>
</feature>
<dbReference type="KEGG" id="ipu:108259921"/>
<evidence type="ECO:0000256" key="2">
    <source>
        <dbReference type="ARBA" id="ARBA00022737"/>
    </source>
</evidence>
<comment type="subcellular location">
    <subcellularLocation>
        <location evidence="4">Dynein axonemal particle</location>
    </subcellularLocation>
</comment>
<dbReference type="PANTHER" id="PTHR22904">
    <property type="entry name" value="TPR REPEAT CONTAINING PROTEIN"/>
    <property type="match status" value="1"/>
</dbReference>
<dbReference type="FunFam" id="1.25.40.10:FF:000010">
    <property type="entry name" value="Stress-induced phosphoprotein 1"/>
    <property type="match status" value="1"/>
</dbReference>
<dbReference type="GO" id="GO:0120293">
    <property type="term" value="C:dynein axonemal particle"/>
    <property type="evidence" value="ECO:0007669"/>
    <property type="project" value="UniProtKB-SubCell"/>
</dbReference>
<dbReference type="AlphaFoldDB" id="A0A2D0Q955"/>
<dbReference type="Proteomes" id="UP000221080">
    <property type="component" value="Chromosome 28"/>
</dbReference>
<evidence type="ECO:0000256" key="5">
    <source>
        <dbReference type="ARBA" id="ARBA00026193"/>
    </source>
</evidence>
<comment type="function">
    <text evidence="6">Acts as a co-chaperone for HSP90AA1. Mediates the association of the molecular chaperones HSPA8/HSC70 and HSP90.</text>
</comment>
<feature type="region of interest" description="Disordered" evidence="8">
    <location>
        <begin position="189"/>
        <end position="218"/>
    </location>
</feature>
<dbReference type="Pfam" id="PF13414">
    <property type="entry name" value="TPR_11"/>
    <property type="match status" value="2"/>
</dbReference>
<evidence type="ECO:0000256" key="1">
    <source>
        <dbReference type="ARBA" id="ARBA00022490"/>
    </source>
</evidence>
<evidence type="ECO:0000256" key="4">
    <source>
        <dbReference type="ARBA" id="ARBA00024190"/>
    </source>
</evidence>
<name>A0A2D0Q955_ICTPU</name>
<dbReference type="OrthoDB" id="2423701at2759"/>
<dbReference type="CTD" id="10963"/>
<dbReference type="InterPro" id="IPR041243">
    <property type="entry name" value="STI1/HOP_DP"/>
</dbReference>
<dbReference type="Gene3D" id="1.10.260.100">
    <property type="match status" value="2"/>
</dbReference>
<dbReference type="InterPro" id="IPR006636">
    <property type="entry name" value="STI1_HS-bd"/>
</dbReference>
<dbReference type="SMART" id="SM00727">
    <property type="entry name" value="STI1"/>
    <property type="match status" value="2"/>
</dbReference>
<evidence type="ECO:0000256" key="6">
    <source>
        <dbReference type="ARBA" id="ARBA00045590"/>
    </source>
</evidence>
<keyword evidence="2" id="KW-0677">Repeat</keyword>
<evidence type="ECO:0000259" key="9">
    <source>
        <dbReference type="SMART" id="SM00727"/>
    </source>
</evidence>
<dbReference type="SMART" id="SM00028">
    <property type="entry name" value="TPR"/>
    <property type="match status" value="9"/>
</dbReference>
<feature type="repeat" description="TPR" evidence="7">
    <location>
        <begin position="4"/>
        <end position="37"/>
    </location>
</feature>
<evidence type="ECO:0000256" key="7">
    <source>
        <dbReference type="PROSITE-ProRule" id="PRU00339"/>
    </source>
</evidence>
<dbReference type="Pfam" id="PF00515">
    <property type="entry name" value="TPR_1"/>
    <property type="match status" value="1"/>
</dbReference>
<dbReference type="SUPFAM" id="SSF48452">
    <property type="entry name" value="TPR-like"/>
    <property type="match status" value="3"/>
</dbReference>
<dbReference type="InterPro" id="IPR011990">
    <property type="entry name" value="TPR-like_helical_dom_sf"/>
</dbReference>
<dbReference type="InterPro" id="IPR019734">
    <property type="entry name" value="TPR_rpt"/>
</dbReference>
<dbReference type="PROSITE" id="PS50005">
    <property type="entry name" value="TPR"/>
    <property type="match status" value="5"/>
</dbReference>
<dbReference type="GeneID" id="108259921"/>
<keyword evidence="10" id="KW-1185">Reference proteome</keyword>
<evidence type="ECO:0000313" key="11">
    <source>
        <dbReference type="RefSeq" id="XP_017315223.1"/>
    </source>
</evidence>
<dbReference type="InterPro" id="IPR013105">
    <property type="entry name" value="TPR_2"/>
</dbReference>
<dbReference type="Pfam" id="PF07719">
    <property type="entry name" value="TPR_2"/>
    <property type="match status" value="1"/>
</dbReference>
<gene>
    <name evidence="11" type="primary">stip1</name>
</gene>
<keyword evidence="1" id="KW-0963">Cytoplasm</keyword>
<reference evidence="10" key="1">
    <citation type="journal article" date="2016" name="Nat. Commun.">
        <title>The channel catfish genome sequence provides insights into the evolution of scale formation in teleosts.</title>
        <authorList>
            <person name="Liu Z."/>
            <person name="Liu S."/>
            <person name="Yao J."/>
            <person name="Bao L."/>
            <person name="Zhang J."/>
            <person name="Li Y."/>
            <person name="Jiang C."/>
            <person name="Sun L."/>
            <person name="Wang R."/>
            <person name="Zhang Y."/>
            <person name="Zhou T."/>
            <person name="Zeng Q."/>
            <person name="Fu Q."/>
            <person name="Gao S."/>
            <person name="Li N."/>
            <person name="Koren S."/>
            <person name="Jiang Y."/>
            <person name="Zimin A."/>
            <person name="Xu P."/>
            <person name="Phillippy A.M."/>
            <person name="Geng X."/>
            <person name="Song L."/>
            <person name="Sun F."/>
            <person name="Li C."/>
            <person name="Wang X."/>
            <person name="Chen A."/>
            <person name="Jin Y."/>
            <person name="Yuan Z."/>
            <person name="Yang Y."/>
            <person name="Tan S."/>
            <person name="Peatman E."/>
            <person name="Lu J."/>
            <person name="Qin Z."/>
            <person name="Dunham R."/>
            <person name="Li Z."/>
            <person name="Sonstegard T."/>
            <person name="Feng J."/>
            <person name="Danzmann R.G."/>
            <person name="Schroeder S."/>
            <person name="Scheffler B."/>
            <person name="Duke M.V."/>
            <person name="Ballard L."/>
            <person name="Kucuktas H."/>
            <person name="Kaltenboeck L."/>
            <person name="Liu H."/>
            <person name="Armbruster J."/>
            <person name="Xie Y."/>
            <person name="Kirby M.L."/>
            <person name="Tian Y."/>
            <person name="Flanagan M.E."/>
            <person name="Mu W."/>
            <person name="Waldbieser G.C."/>
        </authorList>
    </citation>
    <scope>NUCLEOTIDE SEQUENCE [LARGE SCALE GENOMIC DNA]</scope>
    <source>
        <strain evidence="10">SDA103</strain>
    </source>
</reference>
<reference evidence="11" key="2">
    <citation type="submission" date="2025-08" db="UniProtKB">
        <authorList>
            <consortium name="RefSeq"/>
        </authorList>
    </citation>
    <scope>IDENTIFICATION</scope>
    <source>
        <tissue evidence="11">Blood</tissue>
    </source>
</reference>
<accession>A0A2D0Q955</accession>
<dbReference type="STRING" id="7998.ENSIPUP00000021592"/>
<dbReference type="FunFam" id="1.10.260.100:FF:000004">
    <property type="entry name" value="Putative stress-induced-phosphoprotein 1"/>
    <property type="match status" value="1"/>
</dbReference>
<dbReference type="FunFam" id="1.25.40.10:FF:000020">
    <property type="entry name" value="Stress-induced phosphoprotein 1"/>
    <property type="match status" value="1"/>
</dbReference>
<feature type="domain" description="STI1" evidence="9">
    <location>
        <begin position="491"/>
        <end position="530"/>
    </location>
</feature>
<dbReference type="Pfam" id="PF17830">
    <property type="entry name" value="STI1-HOP_DP"/>
    <property type="match status" value="2"/>
</dbReference>
<dbReference type="RefSeq" id="XP_017315223.1">
    <property type="nucleotide sequence ID" value="XM_017459734.3"/>
</dbReference>
<feature type="repeat" description="TPR" evidence="7">
    <location>
        <begin position="224"/>
        <end position="257"/>
    </location>
</feature>
<evidence type="ECO:0000256" key="3">
    <source>
        <dbReference type="ARBA" id="ARBA00022803"/>
    </source>
</evidence>
<feature type="compositionally biased region" description="Pro residues" evidence="8">
    <location>
        <begin position="197"/>
        <end position="211"/>
    </location>
</feature>
<feature type="repeat" description="TPR" evidence="7">
    <location>
        <begin position="427"/>
        <end position="460"/>
    </location>
</feature>
<keyword evidence="3 7" id="KW-0802">TPR repeat</keyword>
<dbReference type="FunFam" id="1.25.40.10:FF:000027">
    <property type="entry name" value="stress-induced-phosphoprotein 1 isoform X1"/>
    <property type="match status" value="1"/>
</dbReference>
<dbReference type="PANTHER" id="PTHR22904:SF523">
    <property type="entry name" value="STRESS-INDUCED-PHOSPHOPROTEIN 1"/>
    <property type="match status" value="1"/>
</dbReference>
<dbReference type="FunFam" id="1.10.260.100:FF:000002">
    <property type="entry name" value="Stress-induced-phosphoprotein 1 (Hsp70/Hsp90-organizing)"/>
    <property type="match status" value="1"/>
</dbReference>
<sequence length="542" mass="61731">MEKVSQLKDQGNKALSAGKIDEAVRCYTEALALDPNNHVLFSNRSAAYAKKGDYENALKDACQTIKIKPDWGKGYSRKAAALEFLGKFEDAKVTYQEGLRQEPSNQQLKDGLQNIEARLAEKKMMNPFAIPNLYEKLEGDARTRALLSDPSYRELLEQLRQKPSELGTKLQDPRVMTTLSVLLGFDLAGMDEDEEPTPPPPPKPKEATPPPPKEEDLPENKRLALKEKELGNAAYKKKDFETALKHYDEACKHDPTNMAYLSNKAAVFFEKGEFEKCRELCEKAIEVGRENREDYRQIAKAYARIGNSLFKEERYKESIQFFNKSLTEHRTPEVLKKCQQAEKIVKEQEKLAYINPEVALEEKNKGNEAFQKGDYPLAMKHYSEAIKRNPNDAKLFSNRAACYTKLLEFQLALKDCEDCIRLEPSFIKGYTRKAAALEAMKDYSKAMDAYQKALELDSNSKEATEGMQRCMVSHSIRNDSPEDVKRRAMADPEVQQIMSDPAMRMILEQMQKDPQALSDHLKNPVIAQKIQKLIDIGLIAIR</sequence>
<organism evidence="10 11">
    <name type="scientific">Ictalurus punctatus</name>
    <name type="common">Channel catfish</name>
    <name type="synonym">Silurus punctatus</name>
    <dbReference type="NCBI Taxonomy" id="7998"/>
    <lineage>
        <taxon>Eukaryota</taxon>
        <taxon>Metazoa</taxon>
        <taxon>Chordata</taxon>
        <taxon>Craniata</taxon>
        <taxon>Vertebrata</taxon>
        <taxon>Euteleostomi</taxon>
        <taxon>Actinopterygii</taxon>
        <taxon>Neopterygii</taxon>
        <taxon>Teleostei</taxon>
        <taxon>Ostariophysi</taxon>
        <taxon>Siluriformes</taxon>
        <taxon>Ictaluridae</taxon>
        <taxon>Ictalurus</taxon>
    </lineage>
</organism>
<feature type="repeat" description="TPR" evidence="7">
    <location>
        <begin position="299"/>
        <end position="332"/>
    </location>
</feature>
<evidence type="ECO:0000313" key="10">
    <source>
        <dbReference type="Proteomes" id="UP000221080"/>
    </source>
</evidence>
<evidence type="ECO:0000256" key="8">
    <source>
        <dbReference type="SAM" id="MobiDB-lite"/>
    </source>
</evidence>
<proteinExistence type="predicted"/>
<dbReference type="Gene3D" id="1.25.40.10">
    <property type="entry name" value="Tetratricopeptide repeat domain"/>
    <property type="match status" value="3"/>
</dbReference>